<feature type="region of interest" description="Disordered" evidence="4">
    <location>
        <begin position="370"/>
        <end position="448"/>
    </location>
</feature>
<evidence type="ECO:0000313" key="8">
    <source>
        <dbReference type="Proteomes" id="UP000261660"/>
    </source>
</evidence>
<dbReference type="InterPro" id="IPR011993">
    <property type="entry name" value="PH-like_dom_sf"/>
</dbReference>
<feature type="region of interest" description="Disordered" evidence="4">
    <location>
        <begin position="1"/>
        <end position="25"/>
    </location>
</feature>
<evidence type="ECO:0000259" key="5">
    <source>
        <dbReference type="PROSITE" id="PS50003"/>
    </source>
</evidence>
<dbReference type="InterPro" id="IPR046376">
    <property type="entry name" value="PH_Cool_Pix"/>
</dbReference>
<organism evidence="7 8">
    <name type="scientific">Labrus bergylta</name>
    <name type="common">ballan wrasse</name>
    <dbReference type="NCBI Taxonomy" id="56723"/>
    <lineage>
        <taxon>Eukaryota</taxon>
        <taxon>Metazoa</taxon>
        <taxon>Chordata</taxon>
        <taxon>Craniata</taxon>
        <taxon>Vertebrata</taxon>
        <taxon>Euteleostomi</taxon>
        <taxon>Actinopterygii</taxon>
        <taxon>Neopterygii</taxon>
        <taxon>Teleostei</taxon>
        <taxon>Neoteleostei</taxon>
        <taxon>Acanthomorphata</taxon>
        <taxon>Eupercaria</taxon>
        <taxon>Labriformes</taxon>
        <taxon>Labridae</taxon>
        <taxon>Labrus</taxon>
    </lineage>
</organism>
<dbReference type="Proteomes" id="UP000261660">
    <property type="component" value="Unplaced"/>
</dbReference>
<evidence type="ECO:0000313" key="7">
    <source>
        <dbReference type="Ensembl" id="ENSLBEP00000009610.1"/>
    </source>
</evidence>
<evidence type="ECO:0000256" key="4">
    <source>
        <dbReference type="SAM" id="MobiDB-lite"/>
    </source>
</evidence>
<feature type="compositionally biased region" description="Polar residues" evidence="4">
    <location>
        <begin position="9"/>
        <end position="25"/>
    </location>
</feature>
<dbReference type="Gene3D" id="1.20.900.10">
    <property type="entry name" value="Dbl homology (DH) domain"/>
    <property type="match status" value="1"/>
</dbReference>
<dbReference type="Gene3D" id="2.30.29.30">
    <property type="entry name" value="Pleckstrin-homology domain (PH domain)/Phosphotyrosine-binding domain (PTB)"/>
    <property type="match status" value="1"/>
</dbReference>
<dbReference type="GO" id="GO:0005737">
    <property type="term" value="C:cytoplasm"/>
    <property type="evidence" value="ECO:0007669"/>
    <property type="project" value="TreeGrafter"/>
</dbReference>
<dbReference type="PANTHER" id="PTHR46026">
    <property type="entry name" value="RHO-TYPE GUANINE NUCLEOTIDE EXCHANGE FACTOR, ISOFORM F"/>
    <property type="match status" value="1"/>
</dbReference>
<dbReference type="SMART" id="SM00325">
    <property type="entry name" value="RhoGEF"/>
    <property type="match status" value="1"/>
</dbReference>
<dbReference type="InterPro" id="IPR001849">
    <property type="entry name" value="PH_domain"/>
</dbReference>
<dbReference type="SUPFAM" id="SSF48065">
    <property type="entry name" value="DBL homology domain (DH-domain)"/>
    <property type="match status" value="1"/>
</dbReference>
<dbReference type="GO" id="GO:0035556">
    <property type="term" value="P:intracellular signal transduction"/>
    <property type="evidence" value="ECO:0007669"/>
    <property type="project" value="InterPro"/>
</dbReference>
<feature type="compositionally biased region" description="Polar residues" evidence="4">
    <location>
        <begin position="382"/>
        <end position="392"/>
    </location>
</feature>
<feature type="compositionally biased region" description="Basic residues" evidence="4">
    <location>
        <begin position="470"/>
        <end position="482"/>
    </location>
</feature>
<dbReference type="SMART" id="SM00233">
    <property type="entry name" value="PH"/>
    <property type="match status" value="1"/>
</dbReference>
<dbReference type="AlphaFoldDB" id="A0A3Q3LLA2"/>
<dbReference type="GO" id="GO:0030027">
    <property type="term" value="C:lamellipodium"/>
    <property type="evidence" value="ECO:0007669"/>
    <property type="project" value="TreeGrafter"/>
</dbReference>
<dbReference type="PROSITE" id="PS00741">
    <property type="entry name" value="DH_1"/>
    <property type="match status" value="1"/>
</dbReference>
<feature type="compositionally biased region" description="Basic and acidic residues" evidence="4">
    <location>
        <begin position="483"/>
        <end position="492"/>
    </location>
</feature>
<dbReference type="InterPro" id="IPR035899">
    <property type="entry name" value="DBL_dom_sf"/>
</dbReference>
<dbReference type="GeneTree" id="ENSGT00940000155360"/>
<dbReference type="Ensembl" id="ENSLBET00000010134.1">
    <property type="protein sequence ID" value="ENSLBEP00000009610.1"/>
    <property type="gene ID" value="ENSLBEG00000007326.1"/>
</dbReference>
<evidence type="ECO:0000256" key="2">
    <source>
        <dbReference type="ARBA" id="ARBA00022658"/>
    </source>
</evidence>
<feature type="compositionally biased region" description="Low complexity" evidence="4">
    <location>
        <begin position="413"/>
        <end position="432"/>
    </location>
</feature>
<dbReference type="InParanoid" id="A0A3Q3LLA2"/>
<evidence type="ECO:0000256" key="3">
    <source>
        <dbReference type="ARBA" id="ARBA00023273"/>
    </source>
</evidence>
<feature type="region of interest" description="Disordered" evidence="4">
    <location>
        <begin position="460"/>
        <end position="493"/>
    </location>
</feature>
<dbReference type="FunFam" id="2.30.29.30:FF:000094">
    <property type="entry name" value="Rho guanine nucleotide exchange factor 7"/>
    <property type="match status" value="1"/>
</dbReference>
<accession>A0A3Q3LLA2</accession>
<name>A0A3Q3LLA2_9LABR</name>
<keyword evidence="3" id="KW-0966">Cell projection</keyword>
<comment type="subcellular location">
    <subcellularLocation>
        <location evidence="1">Cell projection</location>
        <location evidence="1">Lamellipodium</location>
    </subcellularLocation>
</comment>
<keyword evidence="2" id="KW-0344">Guanine-nucleotide releasing factor</keyword>
<dbReference type="Pfam" id="PF00169">
    <property type="entry name" value="PH"/>
    <property type="match status" value="1"/>
</dbReference>
<dbReference type="InterPro" id="IPR000219">
    <property type="entry name" value="DH_dom"/>
</dbReference>
<dbReference type="Pfam" id="PF00621">
    <property type="entry name" value="RhoGEF"/>
    <property type="match status" value="1"/>
</dbReference>
<proteinExistence type="predicted"/>
<dbReference type="CDD" id="cd00160">
    <property type="entry name" value="RhoGEF"/>
    <property type="match status" value="1"/>
</dbReference>
<dbReference type="GO" id="GO:0030032">
    <property type="term" value="P:lamellipodium assembly"/>
    <property type="evidence" value="ECO:0007669"/>
    <property type="project" value="TreeGrafter"/>
</dbReference>
<dbReference type="STRING" id="56723.ENSLBEP00000009610"/>
<dbReference type="PROSITE" id="PS50010">
    <property type="entry name" value="DH_2"/>
    <property type="match status" value="1"/>
</dbReference>
<evidence type="ECO:0000256" key="1">
    <source>
        <dbReference type="ARBA" id="ARBA00004510"/>
    </source>
</evidence>
<dbReference type="InterPro" id="IPR001331">
    <property type="entry name" value="GDS_CDC24_CS"/>
</dbReference>
<feature type="domain" description="PH" evidence="5">
    <location>
        <begin position="263"/>
        <end position="368"/>
    </location>
</feature>
<dbReference type="PROSITE" id="PS50003">
    <property type="entry name" value="PH_DOMAIN"/>
    <property type="match status" value="1"/>
</dbReference>
<protein>
    <submittedName>
        <fullName evidence="7">Rho guanine nucleotide exchange factor 7</fullName>
    </submittedName>
</protein>
<feature type="domain" description="DH" evidence="6">
    <location>
        <begin position="69"/>
        <end position="236"/>
    </location>
</feature>
<keyword evidence="8" id="KW-1185">Reference proteome</keyword>
<dbReference type="GO" id="GO:0005085">
    <property type="term" value="F:guanyl-nucleotide exchange factor activity"/>
    <property type="evidence" value="ECO:0007669"/>
    <property type="project" value="UniProtKB-KW"/>
</dbReference>
<dbReference type="SUPFAM" id="SSF50729">
    <property type="entry name" value="PH domain-like"/>
    <property type="match status" value="1"/>
</dbReference>
<dbReference type="PANTHER" id="PTHR46026:SF3">
    <property type="entry name" value="RHO GUANINE NUCLEOTIDE EXCHANGE FACTOR 7"/>
    <property type="match status" value="1"/>
</dbReference>
<reference evidence="7" key="2">
    <citation type="submission" date="2025-09" db="UniProtKB">
        <authorList>
            <consortium name="Ensembl"/>
        </authorList>
    </citation>
    <scope>IDENTIFICATION</scope>
</reference>
<evidence type="ECO:0000259" key="6">
    <source>
        <dbReference type="PROSITE" id="PS50010"/>
    </source>
</evidence>
<dbReference type="FunFam" id="1.20.900.10:FF:000016">
    <property type="entry name" value="Rho guanine nucleotide exchange factor 6"/>
    <property type="match status" value="1"/>
</dbReference>
<dbReference type="CDD" id="cd01225">
    <property type="entry name" value="PH_Cool_Pix"/>
    <property type="match status" value="1"/>
</dbReference>
<dbReference type="Pfam" id="PF16614">
    <property type="entry name" value="RhoGEF67_u2"/>
    <property type="match status" value="1"/>
</dbReference>
<reference evidence="7" key="1">
    <citation type="submission" date="2025-08" db="UniProtKB">
        <authorList>
            <consortium name="Ensembl"/>
        </authorList>
    </citation>
    <scope>IDENTIFICATION</scope>
</reference>
<sequence>SDEEEGPSLNIQAATNNATQSTFNKSNLNDNNTKINLYLYSTFKNKCLQSAVTDKAKTQQNRDQQRGQNCKNVLQNILEAESEYSRELQSLLGSYLRSLHPTDRLTSVDIGHIQGNLEEISTFQQMLVQSLEEHTKSNQQRIGGFFLNLMPQMKIIYVAYCSTHPCAVSVLTQHSEELGEYMESKGAPTPGILTLTTSLSKPFTRLERYPTLLKELDRHMEEQHPDRADLLAALSAQCQDVRKKKDLELQILTEPIRNWEGDDIRALGPVLHMSQTTVHTQNCQESNERYLVLFPHTLLMLSASLRMSGFIYQGRIPLSGILISRIEDGDNLKNAFEISGGQCERMQVACNNQHDLQDWLDLLTKHTHTPAVHTHPHKPQSVCHTLPSQPVTPSRHSESRGGSGSGNNYHTLPHPSSLGTTHTSSSSPTWGPLEPPSTPKPWSLSCLRPAPPLRPSAALCQKEDLSKSPKNMKKLLPKRKPERKPSEEDFSVRKSTAALEEDAQILKVIEAYCTSAKTRQTLNSTWQGTDLMHNHVLADTSLTVTGNPGNPPCSDQSEDSDYDSIWTPLVTGRLVFS</sequence>